<dbReference type="AlphaFoldDB" id="A0A834WM69"/>
<gene>
    <name evidence="1" type="ORF">G2W53_027384</name>
</gene>
<dbReference type="EMBL" id="JAAIUW010000008">
    <property type="protein sequence ID" value="KAF7821929.1"/>
    <property type="molecule type" value="Genomic_DNA"/>
</dbReference>
<reference evidence="1" key="1">
    <citation type="submission" date="2020-09" db="EMBL/GenBank/DDBJ databases">
        <title>Genome-Enabled Discovery of Anthraquinone Biosynthesis in Senna tora.</title>
        <authorList>
            <person name="Kang S.-H."/>
            <person name="Pandey R.P."/>
            <person name="Lee C.-M."/>
            <person name="Sim J.-S."/>
            <person name="Jeong J.-T."/>
            <person name="Choi B.-S."/>
            <person name="Jung M."/>
            <person name="Ginzburg D."/>
            <person name="Zhao K."/>
            <person name="Won S.Y."/>
            <person name="Oh T.-J."/>
            <person name="Yu Y."/>
            <person name="Kim N.-H."/>
            <person name="Lee O.R."/>
            <person name="Lee T.-H."/>
            <person name="Bashyal P."/>
            <person name="Kim T.-S."/>
            <person name="Lee W.-H."/>
            <person name="Kawkins C."/>
            <person name="Kim C.-K."/>
            <person name="Kim J.S."/>
            <person name="Ahn B.O."/>
            <person name="Rhee S.Y."/>
            <person name="Sohng J.K."/>
        </authorList>
    </citation>
    <scope>NUCLEOTIDE SEQUENCE</scope>
    <source>
        <tissue evidence="1">Leaf</tissue>
    </source>
</reference>
<name>A0A834WM69_9FABA</name>
<proteinExistence type="predicted"/>
<accession>A0A834WM69</accession>
<evidence type="ECO:0000313" key="1">
    <source>
        <dbReference type="EMBL" id="KAF7821929.1"/>
    </source>
</evidence>
<keyword evidence="2" id="KW-1185">Reference proteome</keyword>
<evidence type="ECO:0000313" key="2">
    <source>
        <dbReference type="Proteomes" id="UP000634136"/>
    </source>
</evidence>
<sequence>MEKMPHGKCAHVAPHLDAWPYCPKVISEWAILTVG</sequence>
<dbReference type="Proteomes" id="UP000634136">
    <property type="component" value="Unassembled WGS sequence"/>
</dbReference>
<organism evidence="1 2">
    <name type="scientific">Senna tora</name>
    <dbReference type="NCBI Taxonomy" id="362788"/>
    <lineage>
        <taxon>Eukaryota</taxon>
        <taxon>Viridiplantae</taxon>
        <taxon>Streptophyta</taxon>
        <taxon>Embryophyta</taxon>
        <taxon>Tracheophyta</taxon>
        <taxon>Spermatophyta</taxon>
        <taxon>Magnoliopsida</taxon>
        <taxon>eudicotyledons</taxon>
        <taxon>Gunneridae</taxon>
        <taxon>Pentapetalae</taxon>
        <taxon>rosids</taxon>
        <taxon>fabids</taxon>
        <taxon>Fabales</taxon>
        <taxon>Fabaceae</taxon>
        <taxon>Caesalpinioideae</taxon>
        <taxon>Cassia clade</taxon>
        <taxon>Senna</taxon>
    </lineage>
</organism>
<comment type="caution">
    <text evidence="1">The sequence shown here is derived from an EMBL/GenBank/DDBJ whole genome shotgun (WGS) entry which is preliminary data.</text>
</comment>
<protein>
    <submittedName>
        <fullName evidence="1">Uncharacterized protein</fullName>
    </submittedName>
</protein>